<organism evidence="1 2">
    <name type="scientific">Panagrolaimus sp. ES5</name>
    <dbReference type="NCBI Taxonomy" id="591445"/>
    <lineage>
        <taxon>Eukaryota</taxon>
        <taxon>Metazoa</taxon>
        <taxon>Ecdysozoa</taxon>
        <taxon>Nematoda</taxon>
        <taxon>Chromadorea</taxon>
        <taxon>Rhabditida</taxon>
        <taxon>Tylenchina</taxon>
        <taxon>Panagrolaimomorpha</taxon>
        <taxon>Panagrolaimoidea</taxon>
        <taxon>Panagrolaimidae</taxon>
        <taxon>Panagrolaimus</taxon>
    </lineage>
</organism>
<dbReference type="Proteomes" id="UP000887579">
    <property type="component" value="Unplaced"/>
</dbReference>
<reference evidence="2" key="1">
    <citation type="submission" date="2022-11" db="UniProtKB">
        <authorList>
            <consortium name="WormBaseParasite"/>
        </authorList>
    </citation>
    <scope>IDENTIFICATION</scope>
</reference>
<accession>A0AC34GDU4</accession>
<evidence type="ECO:0000313" key="1">
    <source>
        <dbReference type="Proteomes" id="UP000887579"/>
    </source>
</evidence>
<proteinExistence type="predicted"/>
<sequence length="315" mass="36839">EMKHYRNGTEIWVVFQSLTEYYLFYWNLVTPLKTDIWYLTDEIKSSFGFHNSTLLVYSVKINELFVTQYKLIPGKDITILEESKIVTMENEVRKIQLSNAEIILEDVYFYVVKVHFKNLLKFFNELKTTNLVYKTSMIPFYIGIPLSCIGSGFLGAFILYAYLKSQYKFIKHSHAKQQRKNAFEHQQRLAANDANEDAEDAEEEPLQNDNIDDDNDDNDGMEDERHERVEMVLMNSNKNANANDQQVQNNTVANNHTHDSNSRQKETENSQENQHKINQKTSLQNKMLQFKTTETQTSENGEIQINENDSELCID</sequence>
<dbReference type="WBParaSite" id="ES5_v2.g27691.t1">
    <property type="protein sequence ID" value="ES5_v2.g27691.t1"/>
    <property type="gene ID" value="ES5_v2.g27691"/>
</dbReference>
<name>A0AC34GDU4_9BILA</name>
<evidence type="ECO:0000313" key="2">
    <source>
        <dbReference type="WBParaSite" id="ES5_v2.g27691.t1"/>
    </source>
</evidence>
<protein>
    <submittedName>
        <fullName evidence="2">Uncharacterized protein</fullName>
    </submittedName>
</protein>